<evidence type="ECO:0000313" key="3">
    <source>
        <dbReference type="EMBL" id="TMQ54417.1"/>
    </source>
</evidence>
<gene>
    <name evidence="3" type="ORF">E6K74_06655</name>
    <name evidence="4" type="ORF">E6K77_08535</name>
</gene>
<feature type="domain" description="Zinc finger/thioredoxin putative" evidence="2">
    <location>
        <begin position="1"/>
        <end position="35"/>
    </location>
</feature>
<feature type="compositionally biased region" description="Pro residues" evidence="1">
    <location>
        <begin position="76"/>
        <end position="98"/>
    </location>
</feature>
<dbReference type="Proteomes" id="UP000319829">
    <property type="component" value="Unassembled WGS sequence"/>
</dbReference>
<protein>
    <recommendedName>
        <fullName evidence="2">Zinc finger/thioredoxin putative domain-containing protein</fullName>
    </recommendedName>
</protein>
<feature type="compositionally biased region" description="Basic and acidic residues" evidence="1">
    <location>
        <begin position="129"/>
        <end position="138"/>
    </location>
</feature>
<organism evidence="4 5">
    <name type="scientific">Eiseniibacteriota bacterium</name>
    <dbReference type="NCBI Taxonomy" id="2212470"/>
    <lineage>
        <taxon>Bacteria</taxon>
        <taxon>Candidatus Eiseniibacteriota</taxon>
    </lineage>
</organism>
<dbReference type="AlphaFoldDB" id="A0A538TEM0"/>
<sequence length="307" mass="32295">MHVECSACGARYVIADDKIPAQGARVRCRKCQAVFSVARPEVPAPTELPLIPPSPPEPRPAPPAAPGGAFLESSAPSPPPGRPPSAPADPTGDSPPTPERGSPPDIERFAPSFAEHPPAVGVESSPRPEFTRGYESDMPRSATAQSGPLVGELSEPASAPAQPLAAPAEPNPFASEPGPAAPNPRPPAAEARPSAQQAMPSAAVEPGAAAGRFSATAGIPEGLPEAERLKHERARRLARVLASDIAIYNKEKRDRGIKDGNLVAVLGYEIKKSWEVYKERVTPEMANSTPYFRDALNEMLAEGKKVF</sequence>
<dbReference type="NCBIfam" id="TIGR02098">
    <property type="entry name" value="MJ0042_CXXC"/>
    <property type="match status" value="1"/>
</dbReference>
<dbReference type="EMBL" id="VBOX01000086">
    <property type="protein sequence ID" value="TMQ62089.1"/>
    <property type="molecule type" value="Genomic_DNA"/>
</dbReference>
<dbReference type="Proteomes" id="UP000317366">
    <property type="component" value="Unassembled WGS sequence"/>
</dbReference>
<name>A0A538TEM0_UNCEI</name>
<proteinExistence type="predicted"/>
<feature type="compositionally biased region" description="Low complexity" evidence="1">
    <location>
        <begin position="66"/>
        <end position="75"/>
    </location>
</feature>
<feature type="compositionally biased region" description="Low complexity" evidence="1">
    <location>
        <begin position="188"/>
        <end position="198"/>
    </location>
</feature>
<feature type="region of interest" description="Disordered" evidence="1">
    <location>
        <begin position="39"/>
        <end position="216"/>
    </location>
</feature>
<feature type="compositionally biased region" description="Low complexity" evidence="1">
    <location>
        <begin position="156"/>
        <end position="178"/>
    </location>
</feature>
<reference evidence="5 6" key="1">
    <citation type="journal article" date="2019" name="Nat. Microbiol.">
        <title>Mediterranean grassland soil C-N compound turnover is dependent on rainfall and depth, and is mediated by genomically divergent microorganisms.</title>
        <authorList>
            <person name="Diamond S."/>
            <person name="Andeer P.F."/>
            <person name="Li Z."/>
            <person name="Crits-Christoph A."/>
            <person name="Burstein D."/>
            <person name="Anantharaman K."/>
            <person name="Lane K.R."/>
            <person name="Thomas B.C."/>
            <person name="Pan C."/>
            <person name="Northen T.R."/>
            <person name="Banfield J.F."/>
        </authorList>
    </citation>
    <scope>NUCLEOTIDE SEQUENCE [LARGE SCALE GENOMIC DNA]</scope>
    <source>
        <strain evidence="3">WS_4</strain>
        <strain evidence="4">WS_7</strain>
    </source>
</reference>
<accession>A0A538TEM0</accession>
<comment type="caution">
    <text evidence="4">The sequence shown here is derived from an EMBL/GenBank/DDBJ whole genome shotgun (WGS) entry which is preliminary data.</text>
</comment>
<evidence type="ECO:0000259" key="2">
    <source>
        <dbReference type="Pfam" id="PF13717"/>
    </source>
</evidence>
<dbReference type="EMBL" id="VBOU01000074">
    <property type="protein sequence ID" value="TMQ54417.1"/>
    <property type="molecule type" value="Genomic_DNA"/>
</dbReference>
<evidence type="ECO:0000313" key="6">
    <source>
        <dbReference type="Proteomes" id="UP000319829"/>
    </source>
</evidence>
<feature type="compositionally biased region" description="Pro residues" evidence="1">
    <location>
        <begin position="50"/>
        <end position="65"/>
    </location>
</feature>
<dbReference type="InterPro" id="IPR011723">
    <property type="entry name" value="Znf/thioredoxin_put"/>
</dbReference>
<evidence type="ECO:0000313" key="4">
    <source>
        <dbReference type="EMBL" id="TMQ62089.1"/>
    </source>
</evidence>
<evidence type="ECO:0000256" key="1">
    <source>
        <dbReference type="SAM" id="MobiDB-lite"/>
    </source>
</evidence>
<dbReference type="Pfam" id="PF13717">
    <property type="entry name" value="Zn_ribbon_4"/>
    <property type="match status" value="1"/>
</dbReference>
<evidence type="ECO:0000313" key="5">
    <source>
        <dbReference type="Proteomes" id="UP000317366"/>
    </source>
</evidence>